<dbReference type="InterPro" id="IPR000551">
    <property type="entry name" value="MerR-type_HTH_dom"/>
</dbReference>
<evidence type="ECO:0000259" key="1">
    <source>
        <dbReference type="PROSITE" id="PS50937"/>
    </source>
</evidence>
<dbReference type="GO" id="GO:0003677">
    <property type="term" value="F:DNA binding"/>
    <property type="evidence" value="ECO:0007669"/>
    <property type="project" value="InterPro"/>
</dbReference>
<gene>
    <name evidence="2" type="ORF">UW57_C0004G0041</name>
</gene>
<comment type="caution">
    <text evidence="2">The sequence shown here is derived from an EMBL/GenBank/DDBJ whole genome shotgun (WGS) entry which is preliminary data.</text>
</comment>
<dbReference type="GO" id="GO:0006355">
    <property type="term" value="P:regulation of DNA-templated transcription"/>
    <property type="evidence" value="ECO:0007669"/>
    <property type="project" value="InterPro"/>
</dbReference>
<accession>A0A0G1IX03</accession>
<evidence type="ECO:0000313" key="3">
    <source>
        <dbReference type="Proteomes" id="UP000034652"/>
    </source>
</evidence>
<dbReference type="InterPro" id="IPR009061">
    <property type="entry name" value="DNA-bd_dom_put_sf"/>
</dbReference>
<feature type="domain" description="HTH merR-type" evidence="1">
    <location>
        <begin position="8"/>
        <end position="53"/>
    </location>
</feature>
<dbReference type="PROSITE" id="PS50937">
    <property type="entry name" value="HTH_MERR_2"/>
    <property type="match status" value="1"/>
</dbReference>
<organism evidence="2 3">
    <name type="scientific">Candidatus Giovannonibacteria bacterium GW2011_GWA1_44_29</name>
    <dbReference type="NCBI Taxonomy" id="1618646"/>
    <lineage>
        <taxon>Bacteria</taxon>
        <taxon>Candidatus Giovannoniibacteriota</taxon>
    </lineage>
</organism>
<dbReference type="EMBL" id="LCIV01000004">
    <property type="protein sequence ID" value="KKT63931.1"/>
    <property type="molecule type" value="Genomic_DNA"/>
</dbReference>
<dbReference type="Gene3D" id="1.10.1660.10">
    <property type="match status" value="1"/>
</dbReference>
<name>A0A0G1IX03_9BACT</name>
<evidence type="ECO:0000313" key="2">
    <source>
        <dbReference type="EMBL" id="KKT63931.1"/>
    </source>
</evidence>
<dbReference type="Proteomes" id="UP000034652">
    <property type="component" value="Unassembled WGS sequence"/>
</dbReference>
<dbReference type="AlphaFoldDB" id="A0A0G1IX03"/>
<dbReference type="STRING" id="1618646.UW57_C0004G0041"/>
<dbReference type="SUPFAM" id="SSF46955">
    <property type="entry name" value="Putative DNA-binding domain"/>
    <property type="match status" value="1"/>
</dbReference>
<sequence>MDLIQKKYLTIHQAAKLIGVTALTLRNWDNLRKFQAARHPINNYRVYTLEQIESLLKKLGLPKPAKKLVIKILED</sequence>
<proteinExistence type="predicted"/>
<reference evidence="2 3" key="1">
    <citation type="journal article" date="2015" name="Nature">
        <title>rRNA introns, odd ribosomes, and small enigmatic genomes across a large radiation of phyla.</title>
        <authorList>
            <person name="Brown C.T."/>
            <person name="Hug L.A."/>
            <person name="Thomas B.C."/>
            <person name="Sharon I."/>
            <person name="Castelle C.J."/>
            <person name="Singh A."/>
            <person name="Wilkins M.J."/>
            <person name="Williams K.H."/>
            <person name="Banfield J.F."/>
        </authorList>
    </citation>
    <scope>NUCLEOTIDE SEQUENCE [LARGE SCALE GENOMIC DNA]</scope>
</reference>
<protein>
    <recommendedName>
        <fullName evidence="1">HTH merR-type domain-containing protein</fullName>
    </recommendedName>
</protein>
<dbReference type="Pfam" id="PF00376">
    <property type="entry name" value="MerR"/>
    <property type="match status" value="1"/>
</dbReference>